<dbReference type="EMBL" id="MU273498">
    <property type="protein sequence ID" value="KAI0034596.1"/>
    <property type="molecule type" value="Genomic_DNA"/>
</dbReference>
<protein>
    <submittedName>
        <fullName evidence="1">Glycoside hydrolase</fullName>
    </submittedName>
</protein>
<organism evidence="1 2">
    <name type="scientific">Vararia minispora EC-137</name>
    <dbReference type="NCBI Taxonomy" id="1314806"/>
    <lineage>
        <taxon>Eukaryota</taxon>
        <taxon>Fungi</taxon>
        <taxon>Dikarya</taxon>
        <taxon>Basidiomycota</taxon>
        <taxon>Agaricomycotina</taxon>
        <taxon>Agaricomycetes</taxon>
        <taxon>Russulales</taxon>
        <taxon>Lachnocladiaceae</taxon>
        <taxon>Vararia</taxon>
    </lineage>
</organism>
<gene>
    <name evidence="1" type="ORF">K488DRAFT_77174</name>
</gene>
<sequence>MELIPREQQTCTTPGSCTTSSNTVVLDANWRWTHNVSGFTNCYTGGTLWDSSLCSNDGTCAGTYGITTSGGALILNFNVGSRGYLMDPTDTKYRLFNLKNKEFAFDIDISTLPCSLNGALYFVNVDADGGAARLPTNKAGAEYGTGYYDSQCPQDLKSISGKANSQGWVPSSNNVDTGTGNEHWEANTMAAAYTPHVCTVAQQTAYQGSAQCGNTTGTRATGICDEDGCDFNSFRLGSKSFLGPPLTVGMTRPFTVVTQFMTPDNTANSQLTVIRHIYKQNGIVIQQPSTSMPGMASFSSIMYAFCNAQKTAFGDADSFQQHGGRTICTDTRTGMVLVMSLWDDYAVDMLWLDSTYPPTKATTAPGVARGNCSTSTGSPNAQVIFSNIKFGALNSTY</sequence>
<proteinExistence type="predicted"/>
<evidence type="ECO:0000313" key="1">
    <source>
        <dbReference type="EMBL" id="KAI0034596.1"/>
    </source>
</evidence>
<reference evidence="1" key="2">
    <citation type="journal article" date="2022" name="New Phytol.">
        <title>Evolutionary transition to the ectomycorrhizal habit in the genomes of a hyperdiverse lineage of mushroom-forming fungi.</title>
        <authorList>
            <person name="Looney B."/>
            <person name="Miyauchi S."/>
            <person name="Morin E."/>
            <person name="Drula E."/>
            <person name="Courty P.E."/>
            <person name="Kohler A."/>
            <person name="Kuo A."/>
            <person name="LaButti K."/>
            <person name="Pangilinan J."/>
            <person name="Lipzen A."/>
            <person name="Riley R."/>
            <person name="Andreopoulos W."/>
            <person name="He G."/>
            <person name="Johnson J."/>
            <person name="Nolan M."/>
            <person name="Tritt A."/>
            <person name="Barry K.W."/>
            <person name="Grigoriev I.V."/>
            <person name="Nagy L.G."/>
            <person name="Hibbett D."/>
            <person name="Henrissat B."/>
            <person name="Matheny P.B."/>
            <person name="Labbe J."/>
            <person name="Martin F.M."/>
        </authorList>
    </citation>
    <scope>NUCLEOTIDE SEQUENCE</scope>
    <source>
        <strain evidence="1">EC-137</strain>
    </source>
</reference>
<name>A0ACB8QTA0_9AGAM</name>
<keyword evidence="2" id="KW-1185">Reference proteome</keyword>
<dbReference type="Proteomes" id="UP000814128">
    <property type="component" value="Unassembled WGS sequence"/>
</dbReference>
<evidence type="ECO:0000313" key="2">
    <source>
        <dbReference type="Proteomes" id="UP000814128"/>
    </source>
</evidence>
<keyword evidence="1" id="KW-0378">Hydrolase</keyword>
<comment type="caution">
    <text evidence="1">The sequence shown here is derived from an EMBL/GenBank/DDBJ whole genome shotgun (WGS) entry which is preliminary data.</text>
</comment>
<reference evidence="1" key="1">
    <citation type="submission" date="2021-02" db="EMBL/GenBank/DDBJ databases">
        <authorList>
            <consortium name="DOE Joint Genome Institute"/>
            <person name="Ahrendt S."/>
            <person name="Looney B.P."/>
            <person name="Miyauchi S."/>
            <person name="Morin E."/>
            <person name="Drula E."/>
            <person name="Courty P.E."/>
            <person name="Chicoki N."/>
            <person name="Fauchery L."/>
            <person name="Kohler A."/>
            <person name="Kuo A."/>
            <person name="Labutti K."/>
            <person name="Pangilinan J."/>
            <person name="Lipzen A."/>
            <person name="Riley R."/>
            <person name="Andreopoulos W."/>
            <person name="He G."/>
            <person name="Johnson J."/>
            <person name="Barry K.W."/>
            <person name="Grigoriev I.V."/>
            <person name="Nagy L."/>
            <person name="Hibbett D."/>
            <person name="Henrissat B."/>
            <person name="Matheny P.B."/>
            <person name="Labbe J."/>
            <person name="Martin F."/>
        </authorList>
    </citation>
    <scope>NUCLEOTIDE SEQUENCE</scope>
    <source>
        <strain evidence="1">EC-137</strain>
    </source>
</reference>
<accession>A0ACB8QTA0</accession>